<reference evidence="2" key="1">
    <citation type="submission" date="2016-10" db="EMBL/GenBank/DDBJ databases">
        <authorList>
            <person name="Varghese N."/>
            <person name="Submissions S."/>
        </authorList>
    </citation>
    <scope>NUCLEOTIDE SEQUENCE [LARGE SCALE GENOMIC DNA]</scope>
    <source>
        <strain evidence="2">DSM 20524</strain>
    </source>
</reference>
<keyword evidence="1" id="KW-0456">Lyase</keyword>
<dbReference type="EMBL" id="FOGQ01000014">
    <property type="protein sequence ID" value="SES25800.1"/>
    <property type="molecule type" value="Genomic_DNA"/>
</dbReference>
<name>A0A1H9VVI4_9CORY</name>
<accession>A0A1H9VVI4</accession>
<dbReference type="RefSeq" id="WP_092260505.1">
    <property type="nucleotide sequence ID" value="NZ_CP047199.1"/>
</dbReference>
<dbReference type="Proteomes" id="UP000198929">
    <property type="component" value="Unassembled WGS sequence"/>
</dbReference>
<gene>
    <name evidence="1" type="ORF">SAMN05661109_02424</name>
</gene>
<dbReference type="AlphaFoldDB" id="A0A1H9VVI4"/>
<dbReference type="STRING" id="1121357.SAMN05661109_02424"/>
<dbReference type="InterPro" id="IPR036038">
    <property type="entry name" value="Aminotransferase-like"/>
</dbReference>
<evidence type="ECO:0000313" key="2">
    <source>
        <dbReference type="Proteomes" id="UP000198929"/>
    </source>
</evidence>
<proteinExistence type="predicted"/>
<organism evidence="1 2">
    <name type="scientific">Corynebacterium cystitidis DSM 20524</name>
    <dbReference type="NCBI Taxonomy" id="1121357"/>
    <lineage>
        <taxon>Bacteria</taxon>
        <taxon>Bacillati</taxon>
        <taxon>Actinomycetota</taxon>
        <taxon>Actinomycetes</taxon>
        <taxon>Mycobacteriales</taxon>
        <taxon>Corynebacteriaceae</taxon>
        <taxon>Corynebacterium</taxon>
    </lineage>
</organism>
<dbReference type="GO" id="GO:0016829">
    <property type="term" value="F:lyase activity"/>
    <property type="evidence" value="ECO:0007669"/>
    <property type="project" value="UniProtKB-KW"/>
</dbReference>
<dbReference type="GO" id="GO:0008483">
    <property type="term" value="F:transaminase activity"/>
    <property type="evidence" value="ECO:0007669"/>
    <property type="project" value="UniProtKB-KW"/>
</dbReference>
<evidence type="ECO:0000313" key="1">
    <source>
        <dbReference type="EMBL" id="SES25800.1"/>
    </source>
</evidence>
<protein>
    <submittedName>
        <fullName evidence="1">Branched-chain amino acid aminotransferase/4-amino-4-deoxychorismate lyase</fullName>
    </submittedName>
</protein>
<keyword evidence="1" id="KW-0032">Aminotransferase</keyword>
<dbReference type="SUPFAM" id="SSF56752">
    <property type="entry name" value="D-aminoacid aminotransferase-like PLP-dependent enzymes"/>
    <property type="match status" value="1"/>
</dbReference>
<sequence>MLLAADSFTVRDGKVRGLSLHLQRFHRATGVPIDQLRRLLSGVRGSPRLEFTAAGVSVRRRPARVEEDSVRIMGSLFDDRTSPLVKGPDLEWLASVKPSGGEAWLIDHDGLVVEACFATPVLFSGGRALFPQHPRQLDSVTRRLVVRAFDAFGFPYEFVGPLPPEKFDAGWLLNATGVRRFGAAPEGIRRQVLGWMDAHAEPVDVIP</sequence>
<keyword evidence="2" id="KW-1185">Reference proteome</keyword>
<keyword evidence="1" id="KW-0808">Transferase</keyword>